<dbReference type="GO" id="GO:0009003">
    <property type="term" value="F:signal peptidase activity"/>
    <property type="evidence" value="ECO:0007669"/>
    <property type="project" value="UniProtKB-EC"/>
</dbReference>
<evidence type="ECO:0000256" key="2">
    <source>
        <dbReference type="ARBA" id="ARBA00009370"/>
    </source>
</evidence>
<evidence type="ECO:0000256" key="4">
    <source>
        <dbReference type="ARBA" id="ARBA00019232"/>
    </source>
</evidence>
<feature type="domain" description="Peptidase S26" evidence="10">
    <location>
        <begin position="60"/>
        <end position="248"/>
    </location>
</feature>
<dbReference type="EC" id="3.4.21.89" evidence="3 8"/>
<dbReference type="PANTHER" id="PTHR43390:SF1">
    <property type="entry name" value="CHLOROPLAST PROCESSING PEPTIDASE"/>
    <property type="match status" value="1"/>
</dbReference>
<evidence type="ECO:0000313" key="12">
    <source>
        <dbReference type="Proteomes" id="UP000591735"/>
    </source>
</evidence>
<sequence>MDINFPLVLVILTLVTGVIWLADVLFLKKRRMAASTGTLGGAAETPSPSEEEEPKEPWLIDVSRSFFPVLAVVLVLRSFLVEPFQIPSGSMLPTLEVGDFILVNKYAYGVRLPVAGTKVLEIGDPERGDVMVFRYPEDRSTNYIKRVVGLPGDHIRYRNKHLFINGDPVPRSFVARLPPVERWREQLGSVEHDIYHTMGRMTGAGEGEWVVPEGHYFVMGDNRDNSNDSRFWGTVPDELVVGKAFAIWMHWKSLTTLPSFERVGSID</sequence>
<dbReference type="AlphaFoldDB" id="A0A840UFK3"/>
<comment type="subcellular location">
    <subcellularLocation>
        <location evidence="9">Membrane</location>
        <topology evidence="9">Multi-pass membrane protein</topology>
    </subcellularLocation>
</comment>
<dbReference type="RefSeq" id="WP_183703117.1">
    <property type="nucleotide sequence ID" value="NZ_JACHFE010000004.1"/>
</dbReference>
<dbReference type="Gene3D" id="2.10.109.10">
    <property type="entry name" value="Umud Fragment, subunit A"/>
    <property type="match status" value="1"/>
</dbReference>
<evidence type="ECO:0000256" key="6">
    <source>
        <dbReference type="ARBA" id="ARBA00022801"/>
    </source>
</evidence>
<evidence type="ECO:0000256" key="3">
    <source>
        <dbReference type="ARBA" id="ARBA00013208"/>
    </source>
</evidence>
<dbReference type="GO" id="GO:0004252">
    <property type="term" value="F:serine-type endopeptidase activity"/>
    <property type="evidence" value="ECO:0007669"/>
    <property type="project" value="InterPro"/>
</dbReference>
<organism evidence="11 12">
    <name type="scientific">Marinobacter oulmenensis</name>
    <dbReference type="NCBI Taxonomy" id="643747"/>
    <lineage>
        <taxon>Bacteria</taxon>
        <taxon>Pseudomonadati</taxon>
        <taxon>Pseudomonadota</taxon>
        <taxon>Gammaproteobacteria</taxon>
        <taxon>Pseudomonadales</taxon>
        <taxon>Marinobacteraceae</taxon>
        <taxon>Marinobacter</taxon>
    </lineage>
</organism>
<dbReference type="SUPFAM" id="SSF51306">
    <property type="entry name" value="LexA/Signal peptidase"/>
    <property type="match status" value="1"/>
</dbReference>
<dbReference type="NCBIfam" id="TIGR02227">
    <property type="entry name" value="sigpep_I_bact"/>
    <property type="match status" value="1"/>
</dbReference>
<dbReference type="CDD" id="cd06530">
    <property type="entry name" value="S26_SPase_I"/>
    <property type="match status" value="1"/>
</dbReference>
<dbReference type="InterPro" id="IPR019756">
    <property type="entry name" value="Pept_S26A_signal_pept_1_Ser-AS"/>
</dbReference>
<dbReference type="PRINTS" id="PR00727">
    <property type="entry name" value="LEADERPTASE"/>
</dbReference>
<dbReference type="PROSITE" id="PS00760">
    <property type="entry name" value="SPASE_I_2"/>
    <property type="match status" value="1"/>
</dbReference>
<evidence type="ECO:0000313" key="11">
    <source>
        <dbReference type="EMBL" id="MBB5321501.1"/>
    </source>
</evidence>
<keyword evidence="8" id="KW-0472">Membrane</keyword>
<dbReference type="EMBL" id="JACHFE010000004">
    <property type="protein sequence ID" value="MBB5321501.1"/>
    <property type="molecule type" value="Genomic_DNA"/>
</dbReference>
<evidence type="ECO:0000256" key="1">
    <source>
        <dbReference type="ARBA" id="ARBA00000677"/>
    </source>
</evidence>
<dbReference type="InterPro" id="IPR019757">
    <property type="entry name" value="Pept_S26A_signal_pept_1_Lys-AS"/>
</dbReference>
<dbReference type="Proteomes" id="UP000591735">
    <property type="component" value="Unassembled WGS sequence"/>
</dbReference>
<keyword evidence="8" id="KW-0812">Transmembrane</keyword>
<gene>
    <name evidence="11" type="ORF">HNR38_001990</name>
</gene>
<name>A0A840UFK3_9GAMM</name>
<dbReference type="InterPro" id="IPR019758">
    <property type="entry name" value="Pept_S26A_signal_pept_1_CS"/>
</dbReference>
<evidence type="ECO:0000256" key="8">
    <source>
        <dbReference type="RuleBase" id="RU003993"/>
    </source>
</evidence>
<comment type="caution">
    <text evidence="11">The sequence shown here is derived from an EMBL/GenBank/DDBJ whole genome shotgun (WGS) entry which is preliminary data.</text>
</comment>
<keyword evidence="8" id="KW-1133">Transmembrane helix</keyword>
<keyword evidence="12" id="KW-1185">Reference proteome</keyword>
<feature type="active site" evidence="7">
    <location>
        <position position="145"/>
    </location>
</feature>
<dbReference type="PROSITE" id="PS00501">
    <property type="entry name" value="SPASE_I_1"/>
    <property type="match status" value="1"/>
</dbReference>
<feature type="transmembrane region" description="Helical" evidence="8">
    <location>
        <begin position="6"/>
        <end position="27"/>
    </location>
</feature>
<accession>A0A840UFK3</accession>
<reference evidence="11 12" key="1">
    <citation type="submission" date="2020-08" db="EMBL/GenBank/DDBJ databases">
        <title>Genomic Encyclopedia of Type Strains, Phase IV (KMG-IV): sequencing the most valuable type-strain genomes for metagenomic binning, comparative biology and taxonomic classification.</title>
        <authorList>
            <person name="Goeker M."/>
        </authorList>
    </citation>
    <scope>NUCLEOTIDE SEQUENCE [LARGE SCALE GENOMIC DNA]</scope>
    <source>
        <strain evidence="11 12">DSM 22359</strain>
    </source>
</reference>
<evidence type="ECO:0000256" key="7">
    <source>
        <dbReference type="PIRSR" id="PIRSR600223-1"/>
    </source>
</evidence>
<proteinExistence type="inferred from homology"/>
<feature type="active site" evidence="7">
    <location>
        <position position="90"/>
    </location>
</feature>
<protein>
    <recommendedName>
        <fullName evidence="4 8">Signal peptidase I</fullName>
        <ecNumber evidence="3 8">3.4.21.89</ecNumber>
    </recommendedName>
</protein>
<dbReference type="PROSITE" id="PS00761">
    <property type="entry name" value="SPASE_I_3"/>
    <property type="match status" value="1"/>
</dbReference>
<dbReference type="InterPro" id="IPR000223">
    <property type="entry name" value="Pept_S26A_signal_pept_1"/>
</dbReference>
<dbReference type="GO" id="GO:0016020">
    <property type="term" value="C:membrane"/>
    <property type="evidence" value="ECO:0007669"/>
    <property type="project" value="UniProtKB-SubCell"/>
</dbReference>
<comment type="similarity">
    <text evidence="2 9">Belongs to the peptidase S26 family.</text>
</comment>
<comment type="caution">
    <text evidence="9">Lacks conserved residue(s) required for the propagation of feature annotation.</text>
</comment>
<dbReference type="Pfam" id="PF10502">
    <property type="entry name" value="Peptidase_S26"/>
    <property type="match status" value="1"/>
</dbReference>
<keyword evidence="6 8" id="KW-0378">Hydrolase</keyword>
<evidence type="ECO:0000256" key="9">
    <source>
        <dbReference type="RuleBase" id="RU362042"/>
    </source>
</evidence>
<comment type="catalytic activity">
    <reaction evidence="1 8">
        <text>Cleavage of hydrophobic, N-terminal signal or leader sequences from secreted and periplasmic proteins.</text>
        <dbReference type="EC" id="3.4.21.89"/>
    </reaction>
</comment>
<evidence type="ECO:0000256" key="5">
    <source>
        <dbReference type="ARBA" id="ARBA00022670"/>
    </source>
</evidence>
<evidence type="ECO:0000259" key="10">
    <source>
        <dbReference type="Pfam" id="PF10502"/>
    </source>
</evidence>
<dbReference type="GO" id="GO:0006465">
    <property type="term" value="P:signal peptide processing"/>
    <property type="evidence" value="ECO:0007669"/>
    <property type="project" value="InterPro"/>
</dbReference>
<dbReference type="PANTHER" id="PTHR43390">
    <property type="entry name" value="SIGNAL PEPTIDASE I"/>
    <property type="match status" value="1"/>
</dbReference>
<dbReference type="InterPro" id="IPR019533">
    <property type="entry name" value="Peptidase_S26"/>
</dbReference>
<dbReference type="InterPro" id="IPR036286">
    <property type="entry name" value="LexA/Signal_pep-like_sf"/>
</dbReference>
<keyword evidence="5 8" id="KW-0645">Protease</keyword>